<organism evidence="2 3">
    <name type="scientific">Marinobacter excellens HL-55</name>
    <dbReference type="NCBI Taxonomy" id="1305731"/>
    <lineage>
        <taxon>Bacteria</taxon>
        <taxon>Pseudomonadati</taxon>
        <taxon>Pseudomonadota</taxon>
        <taxon>Gammaproteobacteria</taxon>
        <taxon>Pseudomonadales</taxon>
        <taxon>Marinobacteraceae</taxon>
        <taxon>Marinobacter</taxon>
    </lineage>
</organism>
<protein>
    <submittedName>
        <fullName evidence="2">Putative permease YjgP/YjgQ family</fullName>
    </submittedName>
</protein>
<dbReference type="Proteomes" id="UP000050416">
    <property type="component" value="Unassembled WGS sequence"/>
</dbReference>
<dbReference type="AlphaFoldDB" id="A0A0P8D484"/>
<reference evidence="2 3" key="1">
    <citation type="submission" date="2015-09" db="EMBL/GenBank/DDBJ databases">
        <title>Identification and resolution of microdiversity through metagenomic sequencing of parallel consortia.</title>
        <authorList>
            <person name="Nelson W.C."/>
            <person name="Romine M.F."/>
            <person name="Lindemann S.R."/>
        </authorList>
    </citation>
    <scope>NUCLEOTIDE SEQUENCE [LARGE SCALE GENOMIC DNA]</scope>
    <source>
        <strain evidence="2">HL-55</strain>
    </source>
</reference>
<evidence type="ECO:0000313" key="3">
    <source>
        <dbReference type="Proteomes" id="UP000050416"/>
    </source>
</evidence>
<gene>
    <name evidence="2" type="ORF">HLUCCX14_00875</name>
</gene>
<dbReference type="EMBL" id="LJZQ01000001">
    <property type="protein sequence ID" value="KPQ30655.1"/>
    <property type="molecule type" value="Genomic_DNA"/>
</dbReference>
<proteinExistence type="predicted"/>
<dbReference type="PATRIC" id="fig|1305731.5.peg.1549"/>
<evidence type="ECO:0000313" key="2">
    <source>
        <dbReference type="EMBL" id="KPQ30655.1"/>
    </source>
</evidence>
<comment type="caution">
    <text evidence="2">The sequence shown here is derived from an EMBL/GenBank/DDBJ whole genome shotgun (WGS) entry which is preliminary data.</text>
</comment>
<keyword evidence="1" id="KW-1133">Transmembrane helix</keyword>
<accession>A0A0P8D484</accession>
<evidence type="ECO:0000256" key="1">
    <source>
        <dbReference type="SAM" id="Phobius"/>
    </source>
</evidence>
<keyword evidence="1" id="KW-0812">Transmembrane</keyword>
<dbReference type="STRING" id="1305731.GCA_000934705_02867"/>
<sequence>MTTPSFVDRHITTWKSFRSLPVWVQVWVAGILVPVNAAAFWFMDTPAGWWAALAAALVLVSNYPVMLACEGMSRLMSLPHLIIWGPLQVFLLHRLITASPGNPEFGLILALLAVNGISLVFDAIDSWRWFAGERDVPGHA</sequence>
<feature type="transmembrane region" description="Helical" evidence="1">
    <location>
        <begin position="105"/>
        <end position="124"/>
    </location>
</feature>
<feature type="transmembrane region" description="Helical" evidence="1">
    <location>
        <begin position="20"/>
        <end position="43"/>
    </location>
</feature>
<feature type="transmembrane region" description="Helical" evidence="1">
    <location>
        <begin position="81"/>
        <end position="99"/>
    </location>
</feature>
<dbReference type="OrthoDB" id="7859631at2"/>
<feature type="transmembrane region" description="Helical" evidence="1">
    <location>
        <begin position="49"/>
        <end position="69"/>
    </location>
</feature>
<name>A0A0P8D484_9GAMM</name>
<keyword evidence="1" id="KW-0472">Membrane</keyword>